<evidence type="ECO:0000313" key="2">
    <source>
        <dbReference type="EMBL" id="WFR94539.1"/>
    </source>
</evidence>
<dbReference type="Pfam" id="PF14534">
    <property type="entry name" value="DUF4440"/>
    <property type="match status" value="1"/>
</dbReference>
<sequence length="123" mass="14131">MDGLLEHLRQLEERLFDPVVRSSSEALEGLLSPEFREIGSSGRMFGFADIISALLTEEPVMSRALHNPRLVMLSEHVALVTYGSTRETMEGYAVHSLRSSIWRREEDERWLMVFHQGTLTDRL</sequence>
<dbReference type="Proteomes" id="UP000249499">
    <property type="component" value="Chromosome"/>
</dbReference>
<dbReference type="Gene3D" id="3.10.450.50">
    <property type="match status" value="1"/>
</dbReference>
<dbReference type="InterPro" id="IPR027843">
    <property type="entry name" value="DUF4440"/>
</dbReference>
<feature type="domain" description="DUF4440" evidence="1">
    <location>
        <begin position="8"/>
        <end position="112"/>
    </location>
</feature>
<dbReference type="InterPro" id="IPR032710">
    <property type="entry name" value="NTF2-like_dom_sf"/>
</dbReference>
<reference evidence="2 3" key="1">
    <citation type="journal article" date="2018" name="Sci. Rep.">
        <title>Rhizobium tumorigenes sp. nov., a novel plant tumorigenic bacterium isolated from cane gall tumors on thornless blackberry.</title>
        <authorList>
            <person name="Kuzmanovi N."/>
            <person name="Smalla K."/>
            <person name="Gronow S."/>
            <person name="PuBawska J."/>
        </authorList>
    </citation>
    <scope>NUCLEOTIDE SEQUENCE [LARGE SCALE GENOMIC DNA]</scope>
    <source>
        <strain evidence="2 3">1078</strain>
    </source>
</reference>
<evidence type="ECO:0000313" key="3">
    <source>
        <dbReference type="Proteomes" id="UP000249499"/>
    </source>
</evidence>
<reference evidence="3" key="2">
    <citation type="journal article" date="2023" name="MicrobiologyOpen">
        <title>Genomics of the tumorigenes clade of the family Rhizobiaceae and description of Rhizobium rhododendri sp. nov.</title>
        <authorList>
            <person name="Kuzmanovic N."/>
            <person name="diCenzo G.C."/>
            <person name="Bunk B."/>
            <person name="Sproeer C."/>
            <person name="Fruehling A."/>
            <person name="Neumann-Schaal M."/>
            <person name="Overmann J."/>
            <person name="Smalla K."/>
        </authorList>
    </citation>
    <scope>NUCLEOTIDE SEQUENCE [LARGE SCALE GENOMIC DNA]</scope>
    <source>
        <strain evidence="3">1078</strain>
    </source>
</reference>
<dbReference type="SUPFAM" id="SSF54427">
    <property type="entry name" value="NTF2-like"/>
    <property type="match status" value="1"/>
</dbReference>
<dbReference type="KEGG" id="rtu:PR017_11955"/>
<dbReference type="RefSeq" id="WP_111222351.1">
    <property type="nucleotide sequence ID" value="NZ_CP117255.1"/>
</dbReference>
<keyword evidence="3" id="KW-1185">Reference proteome</keyword>
<dbReference type="AlphaFoldDB" id="A0AAF1KVN8"/>
<name>A0AAF1KVN8_9HYPH</name>
<organism evidence="2 3">
    <name type="scientific">Rhizobium tumorigenes</name>
    <dbReference type="NCBI Taxonomy" id="2041385"/>
    <lineage>
        <taxon>Bacteria</taxon>
        <taxon>Pseudomonadati</taxon>
        <taxon>Pseudomonadota</taxon>
        <taxon>Alphaproteobacteria</taxon>
        <taxon>Hyphomicrobiales</taxon>
        <taxon>Rhizobiaceae</taxon>
        <taxon>Rhizobium/Agrobacterium group</taxon>
        <taxon>Rhizobium</taxon>
    </lineage>
</organism>
<dbReference type="EMBL" id="CP117255">
    <property type="protein sequence ID" value="WFR94539.1"/>
    <property type="molecule type" value="Genomic_DNA"/>
</dbReference>
<protein>
    <submittedName>
        <fullName evidence="2">Nuclear transport factor 2 family protein</fullName>
    </submittedName>
</protein>
<gene>
    <name evidence="2" type="ORF">PR017_11955</name>
</gene>
<accession>A0AAF1KVN8</accession>
<proteinExistence type="predicted"/>
<evidence type="ECO:0000259" key="1">
    <source>
        <dbReference type="Pfam" id="PF14534"/>
    </source>
</evidence>